<keyword evidence="3" id="KW-0862">Zinc</keyword>
<evidence type="ECO:0000256" key="2">
    <source>
        <dbReference type="ARBA" id="ARBA00022723"/>
    </source>
</evidence>
<proteinExistence type="inferred from homology"/>
<sequence length="381" mass="41568">MPAGTVAFVPRDAAPIYGYVLNYRLGYKHKQLKRASFMVGVSQRRLAAILFADIVGYSKLMGKDEAGTLEALQSLQFSLFNPLIGQHSGRVAKLLGDGILVEFKSVINAVECALAIQRGMISLKTNDHGERQIKLRIGVNLGEVLIDGDEIYGDGINVASRLQELADPDGICISSSVFGHIDGAIDHGFSDAGAYQLKNIVKAVRVFKYSPAPLGGHQEKAFRPFIDLPVAEKPLATGGCLCGQVRYEVSEKALGSMLCHCRMCQRFSGAPMLEGTTFPVGAFRLTKGRVKIYQSSLIAERGFCGKCGSPILYQGRIGYWTNWIVVTTGSFDEPENYPPTYHLGTESRLPWLNVVDDLPQTTCRDSPSLVEAYRAVGQDVP</sequence>
<gene>
    <name evidence="7" type="ORF">GP644_13775</name>
</gene>
<reference evidence="7 8" key="1">
    <citation type="submission" date="2019-12" db="EMBL/GenBank/DDBJ databases">
        <authorList>
            <person name="Zhang Y.-J."/>
        </authorList>
    </citation>
    <scope>NUCLEOTIDE SEQUENCE [LARGE SCALE GENOMIC DNA]</scope>
    <source>
        <strain evidence="7 8">H18S-6</strain>
    </source>
</reference>
<dbReference type="SUPFAM" id="SSF55073">
    <property type="entry name" value="Nucleotide cyclase"/>
    <property type="match status" value="1"/>
</dbReference>
<dbReference type="GO" id="GO:0035556">
    <property type="term" value="P:intracellular signal transduction"/>
    <property type="evidence" value="ECO:0007669"/>
    <property type="project" value="InterPro"/>
</dbReference>
<dbReference type="Pfam" id="PF04828">
    <property type="entry name" value="GFA"/>
    <property type="match status" value="1"/>
</dbReference>
<dbReference type="GO" id="GO:0046872">
    <property type="term" value="F:metal ion binding"/>
    <property type="evidence" value="ECO:0007669"/>
    <property type="project" value="UniProtKB-KW"/>
</dbReference>
<evidence type="ECO:0000256" key="4">
    <source>
        <dbReference type="ARBA" id="ARBA00023239"/>
    </source>
</evidence>
<organism evidence="7 8">
    <name type="scientific">Parasedimentitalea maritima</name>
    <dbReference type="NCBI Taxonomy" id="2578117"/>
    <lineage>
        <taxon>Bacteria</taxon>
        <taxon>Pseudomonadati</taxon>
        <taxon>Pseudomonadota</taxon>
        <taxon>Alphaproteobacteria</taxon>
        <taxon>Rhodobacterales</taxon>
        <taxon>Paracoccaceae</taxon>
        <taxon>Parasedimentitalea</taxon>
    </lineage>
</organism>
<dbReference type="InterPro" id="IPR029787">
    <property type="entry name" value="Nucleotide_cyclase"/>
</dbReference>
<dbReference type="Pfam" id="PF00211">
    <property type="entry name" value="Guanylate_cyc"/>
    <property type="match status" value="1"/>
</dbReference>
<dbReference type="InterPro" id="IPR001054">
    <property type="entry name" value="A/G_cyclase"/>
</dbReference>
<keyword evidence="2" id="KW-0479">Metal-binding</keyword>
<dbReference type="PROSITE" id="PS50125">
    <property type="entry name" value="GUANYLATE_CYCLASE_2"/>
    <property type="match status" value="1"/>
</dbReference>
<evidence type="ECO:0000313" key="8">
    <source>
        <dbReference type="Proteomes" id="UP000441586"/>
    </source>
</evidence>
<dbReference type="GO" id="GO:0004016">
    <property type="term" value="F:adenylate cyclase activity"/>
    <property type="evidence" value="ECO:0007669"/>
    <property type="project" value="UniProtKB-ARBA"/>
</dbReference>
<dbReference type="InterPro" id="IPR006913">
    <property type="entry name" value="CENP-V/GFA"/>
</dbReference>
<evidence type="ECO:0000313" key="7">
    <source>
        <dbReference type="EMBL" id="KAE9628831.1"/>
    </source>
</evidence>
<dbReference type="GO" id="GO:0009190">
    <property type="term" value="P:cyclic nucleotide biosynthetic process"/>
    <property type="evidence" value="ECO:0007669"/>
    <property type="project" value="InterPro"/>
</dbReference>
<dbReference type="AlphaFoldDB" id="A0A6A4REM2"/>
<evidence type="ECO:0000256" key="1">
    <source>
        <dbReference type="ARBA" id="ARBA00005495"/>
    </source>
</evidence>
<dbReference type="PANTHER" id="PTHR33337">
    <property type="entry name" value="GFA DOMAIN-CONTAINING PROTEIN"/>
    <property type="match status" value="1"/>
</dbReference>
<keyword evidence="4" id="KW-0456">Lyase</keyword>
<comment type="similarity">
    <text evidence="1">Belongs to the Gfa family.</text>
</comment>
<evidence type="ECO:0000256" key="3">
    <source>
        <dbReference type="ARBA" id="ARBA00022833"/>
    </source>
</evidence>
<dbReference type="Proteomes" id="UP000441586">
    <property type="component" value="Unassembled WGS sequence"/>
</dbReference>
<dbReference type="InterPro" id="IPR011057">
    <property type="entry name" value="Mss4-like_sf"/>
</dbReference>
<dbReference type="CDD" id="cd07302">
    <property type="entry name" value="CHD"/>
    <property type="match status" value="1"/>
</dbReference>
<dbReference type="GO" id="GO:0016846">
    <property type="term" value="F:carbon-sulfur lyase activity"/>
    <property type="evidence" value="ECO:0007669"/>
    <property type="project" value="InterPro"/>
</dbReference>
<dbReference type="EMBL" id="WSFO01000008">
    <property type="protein sequence ID" value="KAE9628831.1"/>
    <property type="molecule type" value="Genomic_DNA"/>
</dbReference>
<dbReference type="PANTHER" id="PTHR33337:SF40">
    <property type="entry name" value="CENP-V_GFA DOMAIN-CONTAINING PROTEIN-RELATED"/>
    <property type="match status" value="1"/>
</dbReference>
<name>A0A6A4REM2_9RHOB</name>
<accession>A0A6A4REM2</accession>
<evidence type="ECO:0000259" key="5">
    <source>
        <dbReference type="PROSITE" id="PS50125"/>
    </source>
</evidence>
<dbReference type="Gene3D" id="3.90.1590.10">
    <property type="entry name" value="glutathione-dependent formaldehyde- activating enzyme (gfa)"/>
    <property type="match status" value="1"/>
</dbReference>
<dbReference type="SMART" id="SM00044">
    <property type="entry name" value="CYCc"/>
    <property type="match status" value="1"/>
</dbReference>
<feature type="domain" description="CENP-V/GFA" evidence="6">
    <location>
        <begin position="236"/>
        <end position="338"/>
    </location>
</feature>
<feature type="domain" description="Guanylate cyclase" evidence="5">
    <location>
        <begin position="48"/>
        <end position="163"/>
    </location>
</feature>
<dbReference type="Gene3D" id="3.30.70.1230">
    <property type="entry name" value="Nucleotide cyclase"/>
    <property type="match status" value="1"/>
</dbReference>
<dbReference type="PROSITE" id="PS51891">
    <property type="entry name" value="CENP_V_GFA"/>
    <property type="match status" value="1"/>
</dbReference>
<evidence type="ECO:0000259" key="6">
    <source>
        <dbReference type="PROSITE" id="PS51891"/>
    </source>
</evidence>
<protein>
    <submittedName>
        <fullName evidence="7">Uncharacterized protein</fullName>
    </submittedName>
</protein>
<dbReference type="RefSeq" id="WP_306419504.1">
    <property type="nucleotide sequence ID" value="NZ_WSFO01000008.1"/>
</dbReference>
<comment type="caution">
    <text evidence="7">The sequence shown here is derived from an EMBL/GenBank/DDBJ whole genome shotgun (WGS) entry which is preliminary data.</text>
</comment>
<dbReference type="SUPFAM" id="SSF51316">
    <property type="entry name" value="Mss4-like"/>
    <property type="match status" value="1"/>
</dbReference>